<dbReference type="AlphaFoldDB" id="D7FJF7"/>
<organism evidence="2 3">
    <name type="scientific">Ectocarpus siliculosus</name>
    <name type="common">Brown alga</name>
    <name type="synonym">Conferva siliculosa</name>
    <dbReference type="NCBI Taxonomy" id="2880"/>
    <lineage>
        <taxon>Eukaryota</taxon>
        <taxon>Sar</taxon>
        <taxon>Stramenopiles</taxon>
        <taxon>Ochrophyta</taxon>
        <taxon>PX clade</taxon>
        <taxon>Phaeophyceae</taxon>
        <taxon>Ectocarpales</taxon>
        <taxon>Ectocarpaceae</taxon>
        <taxon>Ectocarpus</taxon>
    </lineage>
</organism>
<feature type="compositionally biased region" description="Basic residues" evidence="1">
    <location>
        <begin position="192"/>
        <end position="205"/>
    </location>
</feature>
<keyword evidence="3" id="KW-1185">Reference proteome</keyword>
<dbReference type="Proteomes" id="UP000002630">
    <property type="component" value="Linkage Group LG17"/>
</dbReference>
<dbReference type="EMBL" id="FN647953">
    <property type="protein sequence ID" value="CBJ29060.1"/>
    <property type="molecule type" value="Genomic_DNA"/>
</dbReference>
<evidence type="ECO:0000313" key="2">
    <source>
        <dbReference type="EMBL" id="CBJ29060.1"/>
    </source>
</evidence>
<gene>
    <name evidence="2" type="ORF">Esi_0133_0065</name>
</gene>
<evidence type="ECO:0000313" key="3">
    <source>
        <dbReference type="Proteomes" id="UP000002630"/>
    </source>
</evidence>
<dbReference type="InParanoid" id="D7FJF7"/>
<protein>
    <submittedName>
        <fullName evidence="2">Uncharacterized protein</fullName>
    </submittedName>
</protein>
<feature type="region of interest" description="Disordered" evidence="1">
    <location>
        <begin position="173"/>
        <end position="205"/>
    </location>
</feature>
<dbReference type="InterPro" id="IPR045325">
    <property type="entry name" value="TMEM70/TMEM186/TMEM223"/>
</dbReference>
<evidence type="ECO:0000256" key="1">
    <source>
        <dbReference type="SAM" id="MobiDB-lite"/>
    </source>
</evidence>
<sequence>MYTIGMRTNATQRIRDCTRRVPTLSLPSCVSQRNVRISSSVTVVNGLYWSFYVGVLEPHLPTTTWEPWGYLGLGFTAIMTAATHTFARHWVSQISYLPELRLLSIGTHNFFGAERMPRLVRLGGTVVSRTKPKAVYLTFKVRGDRFNSLLDTADGVFHNREMLMRLLKASPNGEVADPSAAAKDSNGSPAPGKKKQKWNKRKRRR</sequence>
<accession>D7FJF7</accession>
<proteinExistence type="predicted"/>
<dbReference type="Pfam" id="PF06979">
    <property type="entry name" value="TMEM70"/>
    <property type="match status" value="1"/>
</dbReference>
<name>D7FJF7_ECTSI</name>
<dbReference type="EMBL" id="FN649742">
    <property type="protein sequence ID" value="CBJ29060.1"/>
    <property type="molecule type" value="Genomic_DNA"/>
</dbReference>
<reference evidence="2 3" key="1">
    <citation type="journal article" date="2010" name="Nature">
        <title>The Ectocarpus genome and the independent evolution of multicellularity in brown algae.</title>
        <authorList>
            <person name="Cock J.M."/>
            <person name="Sterck L."/>
            <person name="Rouze P."/>
            <person name="Scornet D."/>
            <person name="Allen A.E."/>
            <person name="Amoutzias G."/>
            <person name="Anthouard V."/>
            <person name="Artiguenave F."/>
            <person name="Aury J.M."/>
            <person name="Badger J.H."/>
            <person name="Beszteri B."/>
            <person name="Billiau K."/>
            <person name="Bonnet E."/>
            <person name="Bothwell J.H."/>
            <person name="Bowler C."/>
            <person name="Boyen C."/>
            <person name="Brownlee C."/>
            <person name="Carrano C.J."/>
            <person name="Charrier B."/>
            <person name="Cho G.Y."/>
            <person name="Coelho S.M."/>
            <person name="Collen J."/>
            <person name="Corre E."/>
            <person name="Da Silva C."/>
            <person name="Delage L."/>
            <person name="Delaroque N."/>
            <person name="Dittami S.M."/>
            <person name="Doulbeau S."/>
            <person name="Elias M."/>
            <person name="Farnham G."/>
            <person name="Gachon C.M."/>
            <person name="Gschloessl B."/>
            <person name="Heesch S."/>
            <person name="Jabbari K."/>
            <person name="Jubin C."/>
            <person name="Kawai H."/>
            <person name="Kimura K."/>
            <person name="Kloareg B."/>
            <person name="Kupper F.C."/>
            <person name="Lang D."/>
            <person name="Le Bail A."/>
            <person name="Leblanc C."/>
            <person name="Lerouge P."/>
            <person name="Lohr M."/>
            <person name="Lopez P.J."/>
            <person name="Martens C."/>
            <person name="Maumus F."/>
            <person name="Michel G."/>
            <person name="Miranda-Saavedra D."/>
            <person name="Morales J."/>
            <person name="Moreau H."/>
            <person name="Motomura T."/>
            <person name="Nagasato C."/>
            <person name="Napoli C.A."/>
            <person name="Nelson D.R."/>
            <person name="Nyvall-Collen P."/>
            <person name="Peters A.F."/>
            <person name="Pommier C."/>
            <person name="Potin P."/>
            <person name="Poulain J."/>
            <person name="Quesneville H."/>
            <person name="Read B."/>
            <person name="Rensing S.A."/>
            <person name="Ritter A."/>
            <person name="Rousvoal S."/>
            <person name="Samanta M."/>
            <person name="Samson G."/>
            <person name="Schroeder D.C."/>
            <person name="Segurens B."/>
            <person name="Strittmatter M."/>
            <person name="Tonon T."/>
            <person name="Tregear J.W."/>
            <person name="Valentin K."/>
            <person name="von Dassow P."/>
            <person name="Yamagishi T."/>
            <person name="Van de Peer Y."/>
            <person name="Wincker P."/>
        </authorList>
    </citation>
    <scope>NUCLEOTIDE SEQUENCE [LARGE SCALE GENOMIC DNA]</scope>
    <source>
        <strain evidence="3">Ec32 / CCAP1310/4</strain>
    </source>
</reference>